<dbReference type="PANTHER" id="PTHR23411">
    <property type="entry name" value="TAPASIN"/>
    <property type="match status" value="1"/>
</dbReference>
<dbReference type="GeneTree" id="ENSGT00940000161491"/>
<dbReference type="PROSITE" id="PS00290">
    <property type="entry name" value="IG_MHC"/>
    <property type="match status" value="1"/>
</dbReference>
<accession>A0A8C7AGT0</accession>
<dbReference type="SUPFAM" id="SSF48726">
    <property type="entry name" value="Immunoglobulin"/>
    <property type="match status" value="3"/>
</dbReference>
<dbReference type="Pfam" id="PF07654">
    <property type="entry name" value="C1-set"/>
    <property type="match status" value="2"/>
</dbReference>
<keyword evidence="5" id="KW-1185">Reference proteome</keyword>
<dbReference type="FunFam" id="2.60.40.10:FF:000463">
    <property type="entry name" value="Immunoglobulin heavy constant gamma 1"/>
    <property type="match status" value="1"/>
</dbReference>
<dbReference type="InterPro" id="IPR007110">
    <property type="entry name" value="Ig-like_dom"/>
</dbReference>
<feature type="domain" description="Ig-like" evidence="3">
    <location>
        <begin position="7"/>
        <end position="104"/>
    </location>
</feature>
<dbReference type="InterPro" id="IPR013783">
    <property type="entry name" value="Ig-like_fold"/>
</dbReference>
<reference evidence="4" key="1">
    <citation type="submission" date="2025-08" db="UniProtKB">
        <authorList>
            <consortium name="Ensembl"/>
        </authorList>
    </citation>
    <scope>IDENTIFICATION</scope>
</reference>
<dbReference type="AlphaFoldDB" id="A0A8C7AGT0"/>
<dbReference type="Ensembl" id="ENSNVIT00000006189.1">
    <property type="protein sequence ID" value="ENSNVIP00000005262.1"/>
    <property type="gene ID" value="ENSNVIG00000004216.1"/>
</dbReference>
<feature type="domain" description="Ig-like" evidence="3">
    <location>
        <begin position="249"/>
        <end position="351"/>
    </location>
</feature>
<dbReference type="Gene3D" id="2.60.40.10">
    <property type="entry name" value="Immunoglobulins"/>
    <property type="match status" value="3"/>
</dbReference>
<feature type="compositionally biased region" description="Acidic residues" evidence="2">
    <location>
        <begin position="122"/>
        <end position="134"/>
    </location>
</feature>
<dbReference type="InterPro" id="IPR036179">
    <property type="entry name" value="Ig-like_dom_sf"/>
</dbReference>
<dbReference type="Proteomes" id="UP000694425">
    <property type="component" value="Unplaced"/>
</dbReference>
<evidence type="ECO:0000256" key="2">
    <source>
        <dbReference type="SAM" id="MobiDB-lite"/>
    </source>
</evidence>
<feature type="region of interest" description="Disordered" evidence="2">
    <location>
        <begin position="121"/>
        <end position="150"/>
    </location>
</feature>
<feature type="region of interest" description="Disordered" evidence="2">
    <location>
        <begin position="346"/>
        <end position="390"/>
    </location>
</feature>
<dbReference type="SMART" id="SM00407">
    <property type="entry name" value="IGc1"/>
    <property type="match status" value="2"/>
</dbReference>
<keyword evidence="1" id="KW-0393">Immunoglobulin domain</keyword>
<dbReference type="InterPro" id="IPR050380">
    <property type="entry name" value="Immune_Resp_Modulators"/>
</dbReference>
<dbReference type="PROSITE" id="PS50835">
    <property type="entry name" value="IG_LIKE"/>
    <property type="match status" value="3"/>
</dbReference>
<name>A0A8C7AGT0_NEOVI</name>
<evidence type="ECO:0000259" key="3">
    <source>
        <dbReference type="PROSITE" id="PS50835"/>
    </source>
</evidence>
<reference evidence="4" key="2">
    <citation type="submission" date="2025-09" db="UniProtKB">
        <authorList>
            <consortium name="Ensembl"/>
        </authorList>
    </citation>
    <scope>IDENTIFICATION</scope>
</reference>
<dbReference type="InterPro" id="IPR003597">
    <property type="entry name" value="Ig_C1-set"/>
</dbReference>
<proteinExistence type="predicted"/>
<evidence type="ECO:0000313" key="5">
    <source>
        <dbReference type="Proteomes" id="UP000694425"/>
    </source>
</evidence>
<organism evidence="4 5">
    <name type="scientific">Neovison vison</name>
    <name type="common">American mink</name>
    <name type="synonym">Mustela vison</name>
    <dbReference type="NCBI Taxonomy" id="452646"/>
    <lineage>
        <taxon>Eukaryota</taxon>
        <taxon>Metazoa</taxon>
        <taxon>Chordata</taxon>
        <taxon>Craniata</taxon>
        <taxon>Vertebrata</taxon>
        <taxon>Euteleostomi</taxon>
        <taxon>Mammalia</taxon>
        <taxon>Eutheria</taxon>
        <taxon>Laurasiatheria</taxon>
        <taxon>Carnivora</taxon>
        <taxon>Caniformia</taxon>
        <taxon>Musteloidea</taxon>
        <taxon>Mustelidae</taxon>
        <taxon>Mustelinae</taxon>
        <taxon>Neogale</taxon>
    </lineage>
</organism>
<sequence>APARAHPVFPPTGVPNLRESASVTCLVTGFSPPDVFVQWLQKGQPVPPNTYVTSAPTPEPQAPGLYFVHSTLTVSEEDWSAGEPYTCVVGHEALPHMVTERSVDKSTGKPTLYNVSLVLSDTAEEREEEKEEEKEEKPLSHANCRNHTHPPSLYLLQPPLRGPWLQGEATFTCLAVGGDLQEARVSWAVAGAPPSGAVEEGPREEHVNGSQSLSSRLSLPVSLWASGTSIACALSLPDRPSQVAGAPAPAAAPSSLAVRVLTVRQAASWLLCEVSGFSPPDILLTWLKGRTEVDPAAFATARPVAQPGKSTFRTWSVLRVLAAQSPGPATYTCVVRHDASRKLFNSSQSLDAGESPTGLTAPVPARARGEGQPSRSPAAGSGGCSQGPGPSTRRLHAGLLGICPVCAPCAGLGGL</sequence>
<dbReference type="CDD" id="cd05768">
    <property type="entry name" value="IgC1_CH3_IgAGD_CH4_IgAEM"/>
    <property type="match status" value="1"/>
</dbReference>
<dbReference type="InterPro" id="IPR003006">
    <property type="entry name" value="Ig/MHC_CS"/>
</dbReference>
<protein>
    <submittedName>
        <fullName evidence="4">Immunoglobulin heavy constant mu</fullName>
    </submittedName>
</protein>
<feature type="domain" description="Ig-like" evidence="3">
    <location>
        <begin position="151"/>
        <end position="244"/>
    </location>
</feature>
<evidence type="ECO:0000313" key="4">
    <source>
        <dbReference type="Ensembl" id="ENSNVIP00000005262.1"/>
    </source>
</evidence>
<evidence type="ECO:0000256" key="1">
    <source>
        <dbReference type="ARBA" id="ARBA00023319"/>
    </source>
</evidence>